<gene>
    <name evidence="1" type="ORF">CK203_038081</name>
</gene>
<protein>
    <submittedName>
        <fullName evidence="1">Uncharacterized protein</fullName>
    </submittedName>
</protein>
<sequence length="55" mass="5998">MGKMPERSGAIDKLPLVPGVLEIVGIGNTGVWKLVLSNKVDEDQDVQWVHRSIGD</sequence>
<evidence type="ECO:0000313" key="1">
    <source>
        <dbReference type="EMBL" id="RVW81293.1"/>
    </source>
</evidence>
<comment type="caution">
    <text evidence="1">The sequence shown here is derived from an EMBL/GenBank/DDBJ whole genome shotgun (WGS) entry which is preliminary data.</text>
</comment>
<dbReference type="Proteomes" id="UP000288805">
    <property type="component" value="Unassembled WGS sequence"/>
</dbReference>
<proteinExistence type="predicted"/>
<dbReference type="AlphaFoldDB" id="A0A438HA21"/>
<accession>A0A438HA21</accession>
<name>A0A438HA21_VITVI</name>
<organism evidence="1 2">
    <name type="scientific">Vitis vinifera</name>
    <name type="common">Grape</name>
    <dbReference type="NCBI Taxonomy" id="29760"/>
    <lineage>
        <taxon>Eukaryota</taxon>
        <taxon>Viridiplantae</taxon>
        <taxon>Streptophyta</taxon>
        <taxon>Embryophyta</taxon>
        <taxon>Tracheophyta</taxon>
        <taxon>Spermatophyta</taxon>
        <taxon>Magnoliopsida</taxon>
        <taxon>eudicotyledons</taxon>
        <taxon>Gunneridae</taxon>
        <taxon>Pentapetalae</taxon>
        <taxon>rosids</taxon>
        <taxon>Vitales</taxon>
        <taxon>Vitaceae</taxon>
        <taxon>Viteae</taxon>
        <taxon>Vitis</taxon>
    </lineage>
</organism>
<evidence type="ECO:0000313" key="2">
    <source>
        <dbReference type="Proteomes" id="UP000288805"/>
    </source>
</evidence>
<reference evidence="1 2" key="1">
    <citation type="journal article" date="2018" name="PLoS Genet.">
        <title>Population sequencing reveals clonal diversity and ancestral inbreeding in the grapevine cultivar Chardonnay.</title>
        <authorList>
            <person name="Roach M.J."/>
            <person name="Johnson D.L."/>
            <person name="Bohlmann J."/>
            <person name="van Vuuren H.J."/>
            <person name="Jones S.J."/>
            <person name="Pretorius I.S."/>
            <person name="Schmidt S.A."/>
            <person name="Borneman A.R."/>
        </authorList>
    </citation>
    <scope>NUCLEOTIDE SEQUENCE [LARGE SCALE GENOMIC DNA]</scope>
    <source>
        <strain evidence="2">cv. Chardonnay</strain>
        <tissue evidence="1">Leaf</tissue>
    </source>
</reference>
<dbReference type="EMBL" id="QGNW01000254">
    <property type="protein sequence ID" value="RVW81293.1"/>
    <property type="molecule type" value="Genomic_DNA"/>
</dbReference>
<dbReference type="OrthoDB" id="1884773at2759"/>